<dbReference type="SUPFAM" id="SSF46689">
    <property type="entry name" value="Homeodomain-like"/>
    <property type="match status" value="1"/>
</dbReference>
<feature type="DNA-binding region" description="H-T-H motif" evidence="4">
    <location>
        <begin position="38"/>
        <end position="57"/>
    </location>
</feature>
<evidence type="ECO:0000256" key="3">
    <source>
        <dbReference type="ARBA" id="ARBA00023163"/>
    </source>
</evidence>
<dbReference type="PROSITE" id="PS50977">
    <property type="entry name" value="HTH_TETR_2"/>
    <property type="match status" value="1"/>
</dbReference>
<proteinExistence type="predicted"/>
<dbReference type="RefSeq" id="WP_255062852.1">
    <property type="nucleotide sequence ID" value="NZ_JANDBD010000010.1"/>
</dbReference>
<sequence length="187" mass="20350">MDAPPKPTMRAAAAEQTRAKLIESGLLLAERLGLEGLSVNAIVAEAQVSKGTFFHHFSDRTSYLLALHRRFHDDLGEQIQAAISGVPAGRVRLQRAAHAYLDGCLHQRGVKALLLESRGHRPILDEVLERNRRNVALVTADFAALGRPHPGQSARLWVAATAECALVELELGHRDSAIRAALDEFSG</sequence>
<dbReference type="Pfam" id="PF00440">
    <property type="entry name" value="TetR_N"/>
    <property type="match status" value="1"/>
</dbReference>
<name>A0ABT1M7H9_9MYCO</name>
<feature type="domain" description="HTH tetR-type" evidence="5">
    <location>
        <begin position="15"/>
        <end position="75"/>
    </location>
</feature>
<keyword evidence="3" id="KW-0804">Transcription</keyword>
<accession>A0ABT1M7H9</accession>
<dbReference type="InterPro" id="IPR009057">
    <property type="entry name" value="Homeodomain-like_sf"/>
</dbReference>
<keyword evidence="7" id="KW-1185">Reference proteome</keyword>
<evidence type="ECO:0000256" key="2">
    <source>
        <dbReference type="ARBA" id="ARBA00023125"/>
    </source>
</evidence>
<evidence type="ECO:0000256" key="4">
    <source>
        <dbReference type="PROSITE-ProRule" id="PRU00335"/>
    </source>
</evidence>
<gene>
    <name evidence="6" type="ORF">NM203_23220</name>
</gene>
<reference evidence="6 7" key="1">
    <citation type="submission" date="2022-06" db="EMBL/GenBank/DDBJ databases">
        <title>Mycolicibacterium sp. CAU 1645 isolated from seawater.</title>
        <authorList>
            <person name="Kim W."/>
        </authorList>
    </citation>
    <scope>NUCLEOTIDE SEQUENCE [LARGE SCALE GENOMIC DNA]</scope>
    <source>
        <strain evidence="6 7">CAU 1645</strain>
    </source>
</reference>
<dbReference type="Gene3D" id="1.10.357.10">
    <property type="entry name" value="Tetracycline Repressor, domain 2"/>
    <property type="match status" value="1"/>
</dbReference>
<evidence type="ECO:0000256" key="1">
    <source>
        <dbReference type="ARBA" id="ARBA00023015"/>
    </source>
</evidence>
<dbReference type="InterPro" id="IPR001647">
    <property type="entry name" value="HTH_TetR"/>
</dbReference>
<evidence type="ECO:0000313" key="7">
    <source>
        <dbReference type="Proteomes" id="UP001651690"/>
    </source>
</evidence>
<keyword evidence="1" id="KW-0805">Transcription regulation</keyword>
<organism evidence="6 7">
    <name type="scientific">Mycolicibacterium arenosum</name>
    <dbReference type="NCBI Taxonomy" id="2952157"/>
    <lineage>
        <taxon>Bacteria</taxon>
        <taxon>Bacillati</taxon>
        <taxon>Actinomycetota</taxon>
        <taxon>Actinomycetes</taxon>
        <taxon>Mycobacteriales</taxon>
        <taxon>Mycobacteriaceae</taxon>
        <taxon>Mycolicibacterium</taxon>
    </lineage>
</organism>
<dbReference type="Proteomes" id="UP001651690">
    <property type="component" value="Unassembled WGS sequence"/>
</dbReference>
<dbReference type="EMBL" id="JANDBD010000010">
    <property type="protein sequence ID" value="MCP9275106.1"/>
    <property type="molecule type" value="Genomic_DNA"/>
</dbReference>
<protein>
    <submittedName>
        <fullName evidence="6">TetR/AcrR family transcriptional regulator</fullName>
    </submittedName>
</protein>
<dbReference type="PANTHER" id="PTHR47506">
    <property type="entry name" value="TRANSCRIPTIONAL REGULATORY PROTEIN"/>
    <property type="match status" value="1"/>
</dbReference>
<evidence type="ECO:0000313" key="6">
    <source>
        <dbReference type="EMBL" id="MCP9275106.1"/>
    </source>
</evidence>
<comment type="caution">
    <text evidence="6">The sequence shown here is derived from an EMBL/GenBank/DDBJ whole genome shotgun (WGS) entry which is preliminary data.</text>
</comment>
<evidence type="ECO:0000259" key="5">
    <source>
        <dbReference type="PROSITE" id="PS50977"/>
    </source>
</evidence>
<keyword evidence="2 4" id="KW-0238">DNA-binding</keyword>
<dbReference type="PANTHER" id="PTHR47506:SF6">
    <property type="entry name" value="HTH-TYPE TRANSCRIPTIONAL REPRESSOR NEMR"/>
    <property type="match status" value="1"/>
</dbReference>